<dbReference type="EMBL" id="MSZS01000004">
    <property type="protein sequence ID" value="PKX94765.1"/>
    <property type="molecule type" value="Genomic_DNA"/>
</dbReference>
<dbReference type="RefSeq" id="XP_024683360.1">
    <property type="nucleotide sequence ID" value="XM_024821294.1"/>
</dbReference>
<gene>
    <name evidence="1" type="ORF">P174DRAFT_194613</name>
</gene>
<dbReference type="GeneID" id="36528620"/>
<proteinExistence type="predicted"/>
<keyword evidence="2" id="KW-1185">Reference proteome</keyword>
<evidence type="ECO:0000313" key="2">
    <source>
        <dbReference type="Proteomes" id="UP000234474"/>
    </source>
</evidence>
<accession>A0A2I1CAV7</accession>
<name>A0A2I1CAV7_ASPN1</name>
<dbReference type="Proteomes" id="UP000234474">
    <property type="component" value="Unassembled WGS sequence"/>
</dbReference>
<protein>
    <submittedName>
        <fullName evidence="1">Uncharacterized protein</fullName>
    </submittedName>
</protein>
<evidence type="ECO:0000313" key="1">
    <source>
        <dbReference type="EMBL" id="PKX94765.1"/>
    </source>
</evidence>
<sequence length="79" mass="8952">MQNDWTTRPSRGWRHCPFFWSSASTPFIISGGVDFGLSISSLNATIALIPVGHVVCVRDAIRHILFLHLHSRVYCRCHC</sequence>
<dbReference type="VEuPathDB" id="FungiDB:P174DRAFT_194613"/>
<reference evidence="2" key="1">
    <citation type="journal article" date="2018" name="Proc. Natl. Acad. Sci. U.S.A.">
        <title>Linking secondary metabolites to gene clusters through genome sequencing of six diverse Aspergillus species.</title>
        <authorList>
            <person name="Kaerboelling I."/>
            <person name="Vesth T.C."/>
            <person name="Frisvad J.C."/>
            <person name="Nybo J.L."/>
            <person name="Theobald S."/>
            <person name="Kuo A."/>
            <person name="Bowyer P."/>
            <person name="Matsuda Y."/>
            <person name="Mondo S."/>
            <person name="Lyhne E.K."/>
            <person name="Kogle M.E."/>
            <person name="Clum A."/>
            <person name="Lipzen A."/>
            <person name="Salamov A."/>
            <person name="Ngan C.Y."/>
            <person name="Daum C."/>
            <person name="Chiniquy J."/>
            <person name="Barry K."/>
            <person name="LaButti K."/>
            <person name="Haridas S."/>
            <person name="Simmons B.A."/>
            <person name="Magnuson J.K."/>
            <person name="Mortensen U.H."/>
            <person name="Larsen T.O."/>
            <person name="Grigoriev I.V."/>
            <person name="Baker S.E."/>
            <person name="Andersen M.R."/>
        </authorList>
    </citation>
    <scope>NUCLEOTIDE SEQUENCE [LARGE SCALE GENOMIC DNA]</scope>
    <source>
        <strain evidence="2">IBT 16806</strain>
    </source>
</reference>
<organism evidence="1 2">
    <name type="scientific">Aspergillus novofumigatus (strain IBT 16806)</name>
    <dbReference type="NCBI Taxonomy" id="1392255"/>
    <lineage>
        <taxon>Eukaryota</taxon>
        <taxon>Fungi</taxon>
        <taxon>Dikarya</taxon>
        <taxon>Ascomycota</taxon>
        <taxon>Pezizomycotina</taxon>
        <taxon>Eurotiomycetes</taxon>
        <taxon>Eurotiomycetidae</taxon>
        <taxon>Eurotiales</taxon>
        <taxon>Aspergillaceae</taxon>
        <taxon>Aspergillus</taxon>
        <taxon>Aspergillus subgen. Fumigati</taxon>
    </lineage>
</organism>
<dbReference type="AlphaFoldDB" id="A0A2I1CAV7"/>
<comment type="caution">
    <text evidence="1">The sequence shown here is derived from an EMBL/GenBank/DDBJ whole genome shotgun (WGS) entry which is preliminary data.</text>
</comment>